<dbReference type="Proteomes" id="UP001178461">
    <property type="component" value="Chromosome 16"/>
</dbReference>
<accession>A0AA35LLG9</accession>
<organism evidence="1 2">
    <name type="scientific">Podarcis lilfordi</name>
    <name type="common">Lilford's wall lizard</name>
    <dbReference type="NCBI Taxonomy" id="74358"/>
    <lineage>
        <taxon>Eukaryota</taxon>
        <taxon>Metazoa</taxon>
        <taxon>Chordata</taxon>
        <taxon>Craniata</taxon>
        <taxon>Vertebrata</taxon>
        <taxon>Euteleostomi</taxon>
        <taxon>Lepidosauria</taxon>
        <taxon>Squamata</taxon>
        <taxon>Bifurcata</taxon>
        <taxon>Unidentata</taxon>
        <taxon>Episquamata</taxon>
        <taxon>Laterata</taxon>
        <taxon>Lacertibaenia</taxon>
        <taxon>Lacertidae</taxon>
        <taxon>Podarcis</taxon>
    </lineage>
</organism>
<evidence type="ECO:0000313" key="1">
    <source>
        <dbReference type="EMBL" id="CAI5798485.1"/>
    </source>
</evidence>
<dbReference type="AlphaFoldDB" id="A0AA35LLG9"/>
<dbReference type="EMBL" id="OX395143">
    <property type="protein sequence ID" value="CAI5798485.1"/>
    <property type="molecule type" value="Genomic_DNA"/>
</dbReference>
<gene>
    <name evidence="1" type="ORF">PODLI_1B007576</name>
</gene>
<reference evidence="1" key="1">
    <citation type="submission" date="2022-12" db="EMBL/GenBank/DDBJ databases">
        <authorList>
            <person name="Alioto T."/>
            <person name="Alioto T."/>
            <person name="Gomez Garrido J."/>
        </authorList>
    </citation>
    <scope>NUCLEOTIDE SEQUENCE</scope>
</reference>
<proteinExistence type="predicted"/>
<protein>
    <submittedName>
        <fullName evidence="1">Uncharacterized protein</fullName>
    </submittedName>
</protein>
<sequence length="186" mass="19883">MLPRGHGSWRPATSEGCQQEQTLVIYCPVQGQHLTPSSSPLGTGLSQVRSALLSCSPSTVISLKCKGKGPLTVKSSHRRLGGCDAHLALQAEGASVCPQTVFLARGQHDGATEHQNQNSAWKCHLPSRRSGTYLSTYTFWHAFELLGPSNGSSPHHGNSNHDLLIGKPKRLSGLDHSVTCIPCDIA</sequence>
<name>A0AA35LLG9_9SAUR</name>
<keyword evidence="2" id="KW-1185">Reference proteome</keyword>
<evidence type="ECO:0000313" key="2">
    <source>
        <dbReference type="Proteomes" id="UP001178461"/>
    </source>
</evidence>